<feature type="transmembrane region" description="Helical" evidence="6">
    <location>
        <begin position="191"/>
        <end position="211"/>
    </location>
</feature>
<dbReference type="Pfam" id="PF00528">
    <property type="entry name" value="BPD_transp_1"/>
    <property type="match status" value="1"/>
</dbReference>
<dbReference type="GO" id="GO:0055085">
    <property type="term" value="P:transmembrane transport"/>
    <property type="evidence" value="ECO:0007669"/>
    <property type="project" value="InterPro"/>
</dbReference>
<dbReference type="PANTHER" id="PTHR30177">
    <property type="entry name" value="GLYCINE BETAINE/L-PROLINE TRANSPORT SYSTEM PERMEASE PROTEIN PROW"/>
    <property type="match status" value="1"/>
</dbReference>
<keyword evidence="5 6" id="KW-0472">Membrane</keyword>
<proteinExistence type="inferred from homology"/>
<dbReference type="CDD" id="cd06261">
    <property type="entry name" value="TM_PBP2"/>
    <property type="match status" value="1"/>
</dbReference>
<sequence>MIQWLNDPGNWTAPGGILDQLRAHLQYSIIALVIAVALALPVGLLIGHTGRGRWLVTVANAMRALPVVGLLILLYVMLAPHIHGKGDTVYLLPTEIVLVLLAIPPILAGTVSGVENVAPDVRDAAAAMGMRGSQVVRRVELPNALPLVFSGLRSATLQVIATATVAAYLGLGGLGRFVYDGQASQNYAERNAGAVLVALLAVAADLVLALAQRYTVSRGVSGRFPRGRTSEAADGPGGGDLRGEGGGAADGPPVTAETPPSPHTA</sequence>
<dbReference type="OrthoDB" id="5244012at2"/>
<dbReference type="AlphaFoldDB" id="A0A1H7URH2"/>
<gene>
    <name evidence="9" type="ORF">SAMN05414137_116108</name>
</gene>
<dbReference type="PROSITE" id="PS50928">
    <property type="entry name" value="ABC_TM1"/>
    <property type="match status" value="1"/>
</dbReference>
<evidence type="ECO:0000313" key="10">
    <source>
        <dbReference type="Proteomes" id="UP000183015"/>
    </source>
</evidence>
<dbReference type="SUPFAM" id="SSF161098">
    <property type="entry name" value="MetI-like"/>
    <property type="match status" value="1"/>
</dbReference>
<dbReference type="EMBL" id="FOAZ01000016">
    <property type="protein sequence ID" value="SEL99268.1"/>
    <property type="molecule type" value="Genomic_DNA"/>
</dbReference>
<evidence type="ECO:0000256" key="4">
    <source>
        <dbReference type="ARBA" id="ARBA00022989"/>
    </source>
</evidence>
<keyword evidence="3 6" id="KW-0812">Transmembrane</keyword>
<comment type="subcellular location">
    <subcellularLocation>
        <location evidence="6">Cell membrane</location>
        <topology evidence="6">Multi-pass membrane protein</topology>
    </subcellularLocation>
    <subcellularLocation>
        <location evidence="1">Membrane</location>
        <topology evidence="1">Multi-pass membrane protein</topology>
    </subcellularLocation>
</comment>
<dbReference type="Proteomes" id="UP000183015">
    <property type="component" value="Unassembled WGS sequence"/>
</dbReference>
<dbReference type="InterPro" id="IPR035906">
    <property type="entry name" value="MetI-like_sf"/>
</dbReference>
<evidence type="ECO:0000256" key="3">
    <source>
        <dbReference type="ARBA" id="ARBA00022692"/>
    </source>
</evidence>
<dbReference type="RefSeq" id="WP_063773310.1">
    <property type="nucleotide sequence ID" value="NZ_BBPN01000022.1"/>
</dbReference>
<keyword evidence="10" id="KW-1185">Reference proteome</keyword>
<evidence type="ECO:0000256" key="6">
    <source>
        <dbReference type="RuleBase" id="RU363032"/>
    </source>
</evidence>
<dbReference type="PANTHER" id="PTHR30177:SF33">
    <property type="entry name" value="POSSIBLE OSMOPROTECTANT (GLYCINE BETAINE_CARNITINE_CHOLINE_L-PROLINE) TRANSPORT INTEGRAL MEMBRANE PROTEIN ABC TRANSPORTER PROZ"/>
    <property type="match status" value="1"/>
</dbReference>
<name>A0A1H7URH2_STRJI</name>
<feature type="transmembrane region" description="Helical" evidence="6">
    <location>
        <begin position="27"/>
        <end position="48"/>
    </location>
</feature>
<evidence type="ECO:0000256" key="5">
    <source>
        <dbReference type="ARBA" id="ARBA00023136"/>
    </source>
</evidence>
<protein>
    <submittedName>
        <fullName evidence="9">Osmoprotectant transport system permease protein</fullName>
    </submittedName>
</protein>
<evidence type="ECO:0000259" key="8">
    <source>
        <dbReference type="PROSITE" id="PS50928"/>
    </source>
</evidence>
<dbReference type="InterPro" id="IPR000515">
    <property type="entry name" value="MetI-like"/>
</dbReference>
<evidence type="ECO:0000256" key="1">
    <source>
        <dbReference type="ARBA" id="ARBA00004141"/>
    </source>
</evidence>
<evidence type="ECO:0000313" key="9">
    <source>
        <dbReference type="EMBL" id="SEL99268.1"/>
    </source>
</evidence>
<dbReference type="eggNOG" id="COG1174">
    <property type="taxonomic scope" value="Bacteria"/>
</dbReference>
<accession>A0A1H7URH2</accession>
<dbReference type="GO" id="GO:0031460">
    <property type="term" value="P:glycine betaine transport"/>
    <property type="evidence" value="ECO:0007669"/>
    <property type="project" value="TreeGrafter"/>
</dbReference>
<keyword evidence="4 6" id="KW-1133">Transmembrane helix</keyword>
<feature type="transmembrane region" description="Helical" evidence="6">
    <location>
        <begin position="54"/>
        <end position="77"/>
    </location>
</feature>
<dbReference type="Gene3D" id="1.10.3720.10">
    <property type="entry name" value="MetI-like"/>
    <property type="match status" value="1"/>
</dbReference>
<feature type="transmembrane region" description="Helical" evidence="6">
    <location>
        <begin position="155"/>
        <end position="179"/>
    </location>
</feature>
<comment type="similarity">
    <text evidence="6">Belongs to the binding-protein-dependent transport system permease family.</text>
</comment>
<organism evidence="9 10">
    <name type="scientific">Streptacidiphilus jiangxiensis</name>
    <dbReference type="NCBI Taxonomy" id="235985"/>
    <lineage>
        <taxon>Bacteria</taxon>
        <taxon>Bacillati</taxon>
        <taxon>Actinomycetota</taxon>
        <taxon>Actinomycetes</taxon>
        <taxon>Kitasatosporales</taxon>
        <taxon>Streptomycetaceae</taxon>
        <taxon>Streptacidiphilus</taxon>
    </lineage>
</organism>
<evidence type="ECO:0000256" key="7">
    <source>
        <dbReference type="SAM" id="MobiDB-lite"/>
    </source>
</evidence>
<feature type="transmembrane region" description="Helical" evidence="6">
    <location>
        <begin position="89"/>
        <end position="107"/>
    </location>
</feature>
<dbReference type="STRING" id="235985.SAMN05414137_116108"/>
<feature type="region of interest" description="Disordered" evidence="7">
    <location>
        <begin position="221"/>
        <end position="265"/>
    </location>
</feature>
<dbReference type="InterPro" id="IPR051204">
    <property type="entry name" value="ABC_transp_perm/SBD"/>
</dbReference>
<dbReference type="GO" id="GO:0005886">
    <property type="term" value="C:plasma membrane"/>
    <property type="evidence" value="ECO:0007669"/>
    <property type="project" value="UniProtKB-SubCell"/>
</dbReference>
<feature type="compositionally biased region" description="Gly residues" evidence="7">
    <location>
        <begin position="235"/>
        <end position="249"/>
    </location>
</feature>
<reference evidence="10" key="1">
    <citation type="submission" date="2016-10" db="EMBL/GenBank/DDBJ databases">
        <authorList>
            <person name="Varghese N."/>
        </authorList>
    </citation>
    <scope>NUCLEOTIDE SEQUENCE [LARGE SCALE GENOMIC DNA]</scope>
    <source>
        <strain evidence="10">DSM 45096 / BCRC 16803 / CGMCC 4.1857 / CIP 109030 / JCM 12277 / KCTC 19219 / NBRC 100920 / 33214</strain>
    </source>
</reference>
<evidence type="ECO:0000256" key="2">
    <source>
        <dbReference type="ARBA" id="ARBA00022448"/>
    </source>
</evidence>
<keyword evidence="2 6" id="KW-0813">Transport</keyword>
<feature type="domain" description="ABC transmembrane type-1" evidence="8">
    <location>
        <begin position="21"/>
        <end position="208"/>
    </location>
</feature>